<protein>
    <submittedName>
        <fullName evidence="2">Acyl-CoA synthetase</fullName>
    </submittedName>
</protein>
<proteinExistence type="predicted"/>
<dbReference type="STRING" id="1117647.M5M_06985"/>
<dbReference type="InterPro" id="IPR000873">
    <property type="entry name" value="AMP-dep_synth/lig_dom"/>
</dbReference>
<dbReference type="HOGENOM" id="CLU_026234_0_1_6"/>
<sequence>MSVQLLMERLTAEPSRVIALSDADVAVSAADLLRQVAAIRTTLPDLGGRWALFFEDSIACLAHVLAVWEAGGQPCLAPNNLPATCAAMSHRVDGFLGDFPVGTQASANADSQRSKVATGTEPAISFFTSGSSGAPQCVEKNARQLFNEVETLERCFGERLGDSLVVSSVSHQHIYGFLFRLLWPVMRGRVFTAENLRYTETLTHYPAKQLIWVTSPTHLTRLPPTVNEPRVATIFSSGAPLPESASCQAASQFDAQVVEVFGSTETGGIGWRCQHLGERAWRPLPGVAVRADAQGILLIQSPHLQDQNWHRCDDRAELVGQNFLLLGRVDRIAKVEGKRVSLEQLEQALLAHHSLVDVRIESYHRQGQVAGRDELLVIAVLSDAGVRRLTENRRALIAELKATLAAVVERPLLPRRWRFVDQLPRNTQGKLEHHRLQQLVRELLTENSCG</sequence>
<dbReference type="InterPro" id="IPR045851">
    <property type="entry name" value="AMP-bd_C_sf"/>
</dbReference>
<dbReference type="Pfam" id="PF00501">
    <property type="entry name" value="AMP-binding"/>
    <property type="match status" value="1"/>
</dbReference>
<gene>
    <name evidence="2" type="ordered locus">M5M_06985</name>
</gene>
<organism evidence="2 3">
    <name type="scientific">Simiduia agarivorans (strain DSM 21679 / JCM 13881 / BCRC 17597 / SA1)</name>
    <dbReference type="NCBI Taxonomy" id="1117647"/>
    <lineage>
        <taxon>Bacteria</taxon>
        <taxon>Pseudomonadati</taxon>
        <taxon>Pseudomonadota</taxon>
        <taxon>Gammaproteobacteria</taxon>
        <taxon>Cellvibrionales</taxon>
        <taxon>Cellvibrionaceae</taxon>
        <taxon>Simiduia</taxon>
    </lineage>
</organism>
<dbReference type="AlphaFoldDB" id="K4KXD0"/>
<evidence type="ECO:0000313" key="3">
    <source>
        <dbReference type="Proteomes" id="UP000000466"/>
    </source>
</evidence>
<dbReference type="Gene3D" id="3.30.300.30">
    <property type="match status" value="1"/>
</dbReference>
<dbReference type="KEGG" id="saga:M5M_06985"/>
<dbReference type="Gene3D" id="3.40.50.12780">
    <property type="entry name" value="N-terminal domain of ligase-like"/>
    <property type="match status" value="1"/>
</dbReference>
<evidence type="ECO:0000313" key="2">
    <source>
        <dbReference type="EMBL" id="AFU98592.1"/>
    </source>
</evidence>
<dbReference type="eggNOG" id="COG0318">
    <property type="taxonomic scope" value="Bacteria"/>
</dbReference>
<dbReference type="Proteomes" id="UP000000466">
    <property type="component" value="Chromosome"/>
</dbReference>
<feature type="domain" description="AMP-dependent synthetase/ligase" evidence="1">
    <location>
        <begin position="111"/>
        <end position="285"/>
    </location>
</feature>
<dbReference type="OrthoDB" id="9787658at2"/>
<accession>K4KXD0</accession>
<evidence type="ECO:0000259" key="1">
    <source>
        <dbReference type="Pfam" id="PF00501"/>
    </source>
</evidence>
<dbReference type="PANTHER" id="PTHR45398:SF1">
    <property type="entry name" value="ENZYME, PUTATIVE (JCVI)-RELATED"/>
    <property type="match status" value="1"/>
</dbReference>
<dbReference type="SUPFAM" id="SSF56801">
    <property type="entry name" value="Acetyl-CoA synthetase-like"/>
    <property type="match status" value="1"/>
</dbReference>
<keyword evidence="3" id="KW-1185">Reference proteome</keyword>
<dbReference type="PANTHER" id="PTHR45398">
    <property type="match status" value="1"/>
</dbReference>
<reference evidence="2 3" key="1">
    <citation type="journal article" date="2013" name="Genome Announc.">
        <title>Complete genome sequence of Simiduia agarivorans SA1(T), a marine bacterium able to degrade a variety of polysaccharides.</title>
        <authorList>
            <person name="Lin S.Y."/>
            <person name="Shieh W.Y."/>
            <person name="Chen J.S."/>
            <person name="Tang S.L."/>
        </authorList>
    </citation>
    <scope>NUCLEOTIDE SEQUENCE [LARGE SCALE GENOMIC DNA]</scope>
    <source>
        <strain evidence="3">DSM 21679 / JCM 13881 / BCRC 17597 / SA1</strain>
    </source>
</reference>
<name>K4KXD0_SIMAS</name>
<dbReference type="EMBL" id="CP003746">
    <property type="protein sequence ID" value="AFU98592.1"/>
    <property type="molecule type" value="Genomic_DNA"/>
</dbReference>
<dbReference type="InterPro" id="IPR042099">
    <property type="entry name" value="ANL_N_sf"/>
</dbReference>
<dbReference type="RefSeq" id="WP_015046765.1">
    <property type="nucleotide sequence ID" value="NC_018868.3"/>
</dbReference>